<name>A0A951PIJ1_9CYAN</name>
<feature type="region of interest" description="Disordered" evidence="1">
    <location>
        <begin position="1"/>
        <end position="38"/>
    </location>
</feature>
<organism evidence="2 3">
    <name type="scientific">Symplocastrum torsivum CPER-KK1</name>
    <dbReference type="NCBI Taxonomy" id="450513"/>
    <lineage>
        <taxon>Bacteria</taxon>
        <taxon>Bacillati</taxon>
        <taxon>Cyanobacteriota</taxon>
        <taxon>Cyanophyceae</taxon>
        <taxon>Oscillatoriophycideae</taxon>
        <taxon>Oscillatoriales</taxon>
        <taxon>Microcoleaceae</taxon>
        <taxon>Symplocastrum</taxon>
    </lineage>
</organism>
<dbReference type="EMBL" id="JAHHIF010000005">
    <property type="protein sequence ID" value="MBW4543859.1"/>
    <property type="molecule type" value="Genomic_DNA"/>
</dbReference>
<reference evidence="2" key="2">
    <citation type="journal article" date="2022" name="Microbiol. Resour. Announc.">
        <title>Metagenome Sequencing to Explore Phylogenomics of Terrestrial Cyanobacteria.</title>
        <authorList>
            <person name="Ward R.D."/>
            <person name="Stajich J.E."/>
            <person name="Johansen J.R."/>
            <person name="Huntemann M."/>
            <person name="Clum A."/>
            <person name="Foster B."/>
            <person name="Foster B."/>
            <person name="Roux S."/>
            <person name="Palaniappan K."/>
            <person name="Varghese N."/>
            <person name="Mukherjee S."/>
            <person name="Reddy T.B.K."/>
            <person name="Daum C."/>
            <person name="Copeland A."/>
            <person name="Chen I.A."/>
            <person name="Ivanova N.N."/>
            <person name="Kyrpides N.C."/>
            <person name="Shapiro N."/>
            <person name="Eloe-Fadrosh E.A."/>
            <person name="Pietrasiak N."/>
        </authorList>
    </citation>
    <scope>NUCLEOTIDE SEQUENCE</scope>
    <source>
        <strain evidence="2">CPER-KK1</strain>
    </source>
</reference>
<dbReference type="AlphaFoldDB" id="A0A951PIJ1"/>
<protein>
    <submittedName>
        <fullName evidence="2">Uncharacterized protein</fullName>
    </submittedName>
</protein>
<dbReference type="Proteomes" id="UP000753908">
    <property type="component" value="Unassembled WGS sequence"/>
</dbReference>
<reference evidence="2" key="1">
    <citation type="submission" date="2021-05" db="EMBL/GenBank/DDBJ databases">
        <authorList>
            <person name="Pietrasiak N."/>
            <person name="Ward R."/>
            <person name="Stajich J.E."/>
            <person name="Kurbessoian T."/>
        </authorList>
    </citation>
    <scope>NUCLEOTIDE SEQUENCE</scope>
    <source>
        <strain evidence="2">CPER-KK1</strain>
    </source>
</reference>
<evidence type="ECO:0000313" key="2">
    <source>
        <dbReference type="EMBL" id="MBW4543859.1"/>
    </source>
</evidence>
<evidence type="ECO:0000313" key="3">
    <source>
        <dbReference type="Proteomes" id="UP000753908"/>
    </source>
</evidence>
<comment type="caution">
    <text evidence="2">The sequence shown here is derived from an EMBL/GenBank/DDBJ whole genome shotgun (WGS) entry which is preliminary data.</text>
</comment>
<evidence type="ECO:0000256" key="1">
    <source>
        <dbReference type="SAM" id="MobiDB-lite"/>
    </source>
</evidence>
<sequence>MSTEEQARELMTQHRHHNEQLKESMLNRAEAEVDDPNTADSLTQKHARELVAQHRHNDENLQEAMLSRAKADISISNDTTDASAK</sequence>
<feature type="compositionally biased region" description="Basic and acidic residues" evidence="1">
    <location>
        <begin position="1"/>
        <end position="22"/>
    </location>
</feature>
<accession>A0A951PIJ1</accession>
<proteinExistence type="predicted"/>
<gene>
    <name evidence="2" type="ORF">KME25_05375</name>
</gene>